<keyword evidence="2" id="KW-0472">Membrane</keyword>
<proteinExistence type="predicted"/>
<dbReference type="EMBL" id="GGEC01014490">
    <property type="protein sequence ID" value="MBW94973.1"/>
    <property type="molecule type" value="Transcribed_RNA"/>
</dbReference>
<keyword evidence="2" id="KW-0812">Transmembrane</keyword>
<evidence type="ECO:0000256" key="2">
    <source>
        <dbReference type="SAM" id="Phobius"/>
    </source>
</evidence>
<dbReference type="PANTHER" id="PTHR35482">
    <property type="entry name" value="CYTOCHROME C OXIDASE SUBUNIT"/>
    <property type="match status" value="1"/>
</dbReference>
<feature type="transmembrane region" description="Helical" evidence="2">
    <location>
        <begin position="440"/>
        <end position="459"/>
    </location>
</feature>
<evidence type="ECO:0000313" key="3">
    <source>
        <dbReference type="EMBL" id="MBW94973.1"/>
    </source>
</evidence>
<dbReference type="PANTHER" id="PTHR35482:SF1">
    <property type="entry name" value="CYTOCHROME C OXIDASE SUBUNIT"/>
    <property type="match status" value="1"/>
</dbReference>
<feature type="compositionally biased region" description="Polar residues" evidence="1">
    <location>
        <begin position="36"/>
        <end position="48"/>
    </location>
</feature>
<keyword evidence="2" id="KW-1133">Transmembrane helix</keyword>
<dbReference type="AlphaFoldDB" id="A0A2P2JNC9"/>
<dbReference type="Gene3D" id="1.25.40.10">
    <property type="entry name" value="Tetratricopeptide repeat domain"/>
    <property type="match status" value="1"/>
</dbReference>
<evidence type="ECO:0000256" key="1">
    <source>
        <dbReference type="SAM" id="MobiDB-lite"/>
    </source>
</evidence>
<feature type="region of interest" description="Disordered" evidence="1">
    <location>
        <begin position="36"/>
        <end position="139"/>
    </location>
</feature>
<reference evidence="3" key="1">
    <citation type="submission" date="2018-02" db="EMBL/GenBank/DDBJ databases">
        <title>Rhizophora mucronata_Transcriptome.</title>
        <authorList>
            <person name="Meera S.P."/>
            <person name="Sreeshan A."/>
            <person name="Augustine A."/>
        </authorList>
    </citation>
    <scope>NUCLEOTIDE SEQUENCE</scope>
    <source>
        <tissue evidence="3">Leaf</tissue>
    </source>
</reference>
<name>A0A2P2JNC9_RHIMU</name>
<feature type="compositionally biased region" description="Basic and acidic residues" evidence="1">
    <location>
        <begin position="117"/>
        <end position="139"/>
    </location>
</feature>
<organism evidence="3">
    <name type="scientific">Rhizophora mucronata</name>
    <name type="common">Asiatic mangrove</name>
    <dbReference type="NCBI Taxonomy" id="61149"/>
    <lineage>
        <taxon>Eukaryota</taxon>
        <taxon>Viridiplantae</taxon>
        <taxon>Streptophyta</taxon>
        <taxon>Embryophyta</taxon>
        <taxon>Tracheophyta</taxon>
        <taxon>Spermatophyta</taxon>
        <taxon>Magnoliopsida</taxon>
        <taxon>eudicotyledons</taxon>
        <taxon>Gunneridae</taxon>
        <taxon>Pentapetalae</taxon>
        <taxon>rosids</taxon>
        <taxon>fabids</taxon>
        <taxon>Malpighiales</taxon>
        <taxon>Rhizophoraceae</taxon>
        <taxon>Rhizophora</taxon>
    </lineage>
</organism>
<dbReference type="InterPro" id="IPR011990">
    <property type="entry name" value="TPR-like_helical_dom_sf"/>
</dbReference>
<feature type="compositionally biased region" description="Pro residues" evidence="1">
    <location>
        <begin position="49"/>
        <end position="58"/>
    </location>
</feature>
<accession>A0A2P2JNC9</accession>
<sequence length="465" mass="50837">MASLRIQHQWQWQSSLAEKPVTFMLPKASPFRLSFSLNPSSAESSKPTPENPAEPGPADPLKLAFERAKAYKKLQQDSKSSTLGQGPVEGGGGGSDASVMVGNDENNKRVSVPDSVKAAREKAREYRKNKDVGGGGGEKRVLESEMKAGAKEGNGFGSGSVDKGASKKEKLSISGIDFVGLGFADKKKGKGLPAGLVPVTDPIPAGDLPDVEIIVGDTSKFGDSMASIPKPSQEDNVDLYKPKVSTWGVYPRPGNISKTFGGGRTIRPGDVLETADERAAKDEHTRQLLAAYRKKIGLNIDPKLRYECEKALEEGDSLMNSGKLNEALPYYERVMKNLAFQSELHGLAALQWSICQDSLSRPSDARSMYEKLQSHPNAKVSKKARQFMFSFQALEMMRVTESNFSPRSTGYQNFFEAFVEDKTNYPLSEEENEDGAWGQALPYIIFLVSPIFMILFIAAQGRHIN</sequence>
<protein>
    <recommendedName>
        <fullName evidence="4">Binding protein</fullName>
    </recommendedName>
</protein>
<evidence type="ECO:0008006" key="4">
    <source>
        <dbReference type="Google" id="ProtNLM"/>
    </source>
</evidence>